<dbReference type="AlphaFoldDB" id="A0A5B8R4E4"/>
<keyword evidence="1" id="KW-0812">Transmembrane</keyword>
<evidence type="ECO:0000256" key="1">
    <source>
        <dbReference type="SAM" id="Phobius"/>
    </source>
</evidence>
<dbReference type="RefSeq" id="WP_011711597.1">
    <property type="nucleotide sequence ID" value="NZ_CP076856.1"/>
</dbReference>
<accession>A0A5B8R4E4</accession>
<feature type="transmembrane region" description="Helical" evidence="1">
    <location>
        <begin position="26"/>
        <end position="54"/>
    </location>
</feature>
<dbReference type="EMBL" id="CP031775">
    <property type="protein sequence ID" value="QDZ92988.1"/>
    <property type="molecule type" value="Genomic_DNA"/>
</dbReference>
<proteinExistence type="predicted"/>
<organism evidence="2">
    <name type="scientific">Shewanella decolorationis</name>
    <dbReference type="NCBI Taxonomy" id="256839"/>
    <lineage>
        <taxon>Bacteria</taxon>
        <taxon>Pseudomonadati</taxon>
        <taxon>Pseudomonadota</taxon>
        <taxon>Gammaproteobacteria</taxon>
        <taxon>Alteromonadales</taxon>
        <taxon>Shewanellaceae</taxon>
        <taxon>Shewanella</taxon>
    </lineage>
</organism>
<sequence length="94" mass="10326">MSEARFPKRCNGAIKVGTIHWDSIKLAVIVMVFGLASGHINLGIIAAITSMAVVETLFKKFGRGVLKHLLWVNGLWISKGPETLMSPAIRRLIK</sequence>
<evidence type="ECO:0000313" key="2">
    <source>
        <dbReference type="EMBL" id="QDZ92988.1"/>
    </source>
</evidence>
<keyword evidence="1" id="KW-1133">Transmembrane helix</keyword>
<protein>
    <submittedName>
        <fullName evidence="2">Uncharacterized protein</fullName>
    </submittedName>
</protein>
<name>A0A5B8R4E4_9GAMM</name>
<gene>
    <name evidence="2" type="ORF">D0436_22455</name>
</gene>
<reference evidence="2" key="1">
    <citation type="journal article" date="2019" name="Ecotoxicol. Environ. Saf.">
        <title>Microbial characterization of heavy metal resistant bacterial strains isolated from an electroplating wastewater treatment plant.</title>
        <authorList>
            <person name="Cai X."/>
            <person name="Zheng X."/>
            <person name="Zhang D."/>
            <person name="Iqbal W."/>
            <person name="Liu C."/>
            <person name="Yang B."/>
            <person name="Zhao X."/>
            <person name="Lu X."/>
            <person name="Mao Y."/>
        </authorList>
    </citation>
    <scope>NUCLEOTIDE SEQUENCE [LARGE SCALE GENOMIC DNA]</scope>
    <source>
        <strain evidence="2">Ni1-3</strain>
    </source>
</reference>
<keyword evidence="1" id="KW-0472">Membrane</keyword>